<organism evidence="2 3">
    <name type="scientific">Labeo rohita</name>
    <name type="common">Indian major carp</name>
    <name type="synonym">Cyprinus rohita</name>
    <dbReference type="NCBI Taxonomy" id="84645"/>
    <lineage>
        <taxon>Eukaryota</taxon>
        <taxon>Metazoa</taxon>
        <taxon>Chordata</taxon>
        <taxon>Craniata</taxon>
        <taxon>Vertebrata</taxon>
        <taxon>Euteleostomi</taxon>
        <taxon>Actinopterygii</taxon>
        <taxon>Neopterygii</taxon>
        <taxon>Teleostei</taxon>
        <taxon>Ostariophysi</taxon>
        <taxon>Cypriniformes</taxon>
        <taxon>Cyprinidae</taxon>
        <taxon>Labeoninae</taxon>
        <taxon>Labeonini</taxon>
        <taxon>Labeo</taxon>
    </lineage>
</organism>
<protein>
    <submittedName>
        <fullName evidence="2">E3 ubiquitin-protein ligase RNF165</fullName>
    </submittedName>
</protein>
<dbReference type="EMBL" id="JACTAM010000008">
    <property type="protein sequence ID" value="KAI2661944.1"/>
    <property type="molecule type" value="Genomic_DNA"/>
</dbReference>
<proteinExistence type="predicted"/>
<evidence type="ECO:0000256" key="1">
    <source>
        <dbReference type="SAM" id="MobiDB-lite"/>
    </source>
</evidence>
<feature type="region of interest" description="Disordered" evidence="1">
    <location>
        <begin position="70"/>
        <end position="119"/>
    </location>
</feature>
<reference evidence="2 3" key="1">
    <citation type="submission" date="2022-01" db="EMBL/GenBank/DDBJ databases">
        <title>A high-quality chromosome-level genome assembly of rohu carp, Labeo rohita.</title>
        <authorList>
            <person name="Arick M.A. II"/>
            <person name="Hsu C.-Y."/>
            <person name="Magbanua Z."/>
            <person name="Pechanova O."/>
            <person name="Grover C."/>
            <person name="Miller E."/>
            <person name="Thrash A."/>
            <person name="Ezzel L."/>
            <person name="Alam S."/>
            <person name="Benzie J."/>
            <person name="Hamilton M."/>
            <person name="Karsi A."/>
            <person name="Lawrence M.L."/>
            <person name="Peterson D.G."/>
        </authorList>
    </citation>
    <scope>NUCLEOTIDE SEQUENCE [LARGE SCALE GENOMIC DNA]</scope>
    <source>
        <strain evidence="3">BAU-BD-2019</strain>
        <tissue evidence="2">Blood</tissue>
    </source>
</reference>
<evidence type="ECO:0000313" key="2">
    <source>
        <dbReference type="EMBL" id="KAI2661944.1"/>
    </source>
</evidence>
<comment type="caution">
    <text evidence="2">The sequence shown here is derived from an EMBL/GenBank/DDBJ whole genome shotgun (WGS) entry which is preliminary data.</text>
</comment>
<accession>A0ABQ8MGC9</accession>
<gene>
    <name evidence="2" type="ORF">H4Q32_007656</name>
</gene>
<sequence>MIDFFWKFRRVGRPASSGILIPFIIGSDVIVVAGSHFNRHQHSHATSCRHFHVGPQAQIPVDFPMPHPGQSQTGMSHHLGPAHQPAAALHPPLNHIPAPPRHAPDRTLPHPQTLRPPYEYPPSIHIPPPPPVPQQPRYLAEGTDWDLSVDPGLPQYHVSPLTQHYQHYLTSPRLHHFPRNTTSAQVVSLRICVYACVHFYPK</sequence>
<keyword evidence="3" id="KW-1185">Reference proteome</keyword>
<name>A0ABQ8MGC9_LABRO</name>
<evidence type="ECO:0000313" key="3">
    <source>
        <dbReference type="Proteomes" id="UP000830375"/>
    </source>
</evidence>
<feature type="compositionally biased region" description="Low complexity" evidence="1">
    <location>
        <begin position="77"/>
        <end position="96"/>
    </location>
</feature>
<dbReference type="Proteomes" id="UP000830375">
    <property type="component" value="Unassembled WGS sequence"/>
</dbReference>